<evidence type="ECO:0000313" key="3">
    <source>
        <dbReference type="EMBL" id="KAK3277358.1"/>
    </source>
</evidence>
<dbReference type="Pfam" id="PF14559">
    <property type="entry name" value="TPR_19"/>
    <property type="match status" value="1"/>
</dbReference>
<dbReference type="InterPro" id="IPR019734">
    <property type="entry name" value="TPR_rpt"/>
</dbReference>
<dbReference type="GO" id="GO:0005886">
    <property type="term" value="C:plasma membrane"/>
    <property type="evidence" value="ECO:0007669"/>
    <property type="project" value="TreeGrafter"/>
</dbReference>
<evidence type="ECO:0000256" key="1">
    <source>
        <dbReference type="PROSITE-ProRule" id="PRU00339"/>
    </source>
</evidence>
<organism evidence="3 4">
    <name type="scientific">Cymbomonas tetramitiformis</name>
    <dbReference type="NCBI Taxonomy" id="36881"/>
    <lineage>
        <taxon>Eukaryota</taxon>
        <taxon>Viridiplantae</taxon>
        <taxon>Chlorophyta</taxon>
        <taxon>Pyramimonadophyceae</taxon>
        <taxon>Pyramimonadales</taxon>
        <taxon>Pyramimonadaceae</taxon>
        <taxon>Cymbomonas</taxon>
    </lineage>
</organism>
<name>A0AAE0GG73_9CHLO</name>
<dbReference type="SMART" id="SM00028">
    <property type="entry name" value="TPR"/>
    <property type="match status" value="4"/>
</dbReference>
<evidence type="ECO:0000256" key="2">
    <source>
        <dbReference type="SAM" id="MobiDB-lite"/>
    </source>
</evidence>
<dbReference type="PROSITE" id="PS50005">
    <property type="entry name" value="TPR"/>
    <property type="match status" value="3"/>
</dbReference>
<protein>
    <submittedName>
        <fullName evidence="3">Uncharacterized protein</fullName>
    </submittedName>
</protein>
<feature type="compositionally biased region" description="Basic and acidic residues" evidence="2">
    <location>
        <begin position="592"/>
        <end position="601"/>
    </location>
</feature>
<dbReference type="PANTHER" id="PTHR45081">
    <property type="entry name" value="EF HAND FAMILY PROTEIN, PUTATIVE, EXPRESSED-RELATED"/>
    <property type="match status" value="1"/>
</dbReference>
<feature type="repeat" description="TPR" evidence="1">
    <location>
        <begin position="185"/>
        <end position="218"/>
    </location>
</feature>
<gene>
    <name evidence="3" type="ORF">CYMTET_14624</name>
</gene>
<sequence length="601" mass="64972">MVQHMQQPSDLVFETSRRLREYLPAATTDPSLWSDLLETLKDEVVQGAAVERAWSALCEMGQVLLDEATHEQRNVEAAGCYKVALALRPEEGLGLFYLSESRKPCPVWLRCGNLLYQAGQFAEAVKVFRYGLSLDRCAVTSTQQYINEVLVAAERSHAGSDAEQLATPRMTPARGWDDHLTVLRAKMNVNLGVALESEGRIAEAGDAYRSAIKIKPTMATAHKLLGGVYMEQGRWQEAEAALATAVELQPDFVDAWIDLGLVRRHVSHPQATEALETAAGLRPDVVLAVWYLAMTHRDNGEYARSMQGFTRVLELRPSFWGAHVQHAVCVVLLEDAEGGMPRALADLMAAALKAHLGETEVTAALDALLRAPEAPTPPKASSSPRNLTLENDQAEEMCSAAPENVAGDNQAQEEIGDQMLPLPASIRAAAQALKQQWSEKLQQRAESLATPRGGFDEWSDIISGVTADLWAGEPESDASALSSEPWKPEAPQGFKILAQLTSSTGGFQVVVSAADQMDAAADAAQPPTSDVGVKSHGGRSIRRASVAVTAEPLARFDKPNFRGVFPGIPVRKQAAVETAEEEYAMPGSTGNHDADAVREGL</sequence>
<keyword evidence="4" id="KW-1185">Reference proteome</keyword>
<proteinExistence type="predicted"/>
<evidence type="ECO:0000313" key="4">
    <source>
        <dbReference type="Proteomes" id="UP001190700"/>
    </source>
</evidence>
<accession>A0AAE0GG73</accession>
<dbReference type="AlphaFoldDB" id="A0AAE0GG73"/>
<dbReference type="Gene3D" id="1.25.40.10">
    <property type="entry name" value="Tetratricopeptide repeat domain"/>
    <property type="match status" value="3"/>
</dbReference>
<feature type="region of interest" description="Disordered" evidence="2">
    <location>
        <begin position="579"/>
        <end position="601"/>
    </location>
</feature>
<feature type="repeat" description="TPR" evidence="1">
    <location>
        <begin position="219"/>
        <end position="252"/>
    </location>
</feature>
<feature type="repeat" description="TPR" evidence="1">
    <location>
        <begin position="286"/>
        <end position="319"/>
    </location>
</feature>
<dbReference type="Proteomes" id="UP001190700">
    <property type="component" value="Unassembled WGS sequence"/>
</dbReference>
<dbReference type="EMBL" id="LGRX02006141">
    <property type="protein sequence ID" value="KAK3277358.1"/>
    <property type="molecule type" value="Genomic_DNA"/>
</dbReference>
<dbReference type="InterPro" id="IPR011990">
    <property type="entry name" value="TPR-like_helical_dom_sf"/>
</dbReference>
<dbReference type="PANTHER" id="PTHR45081:SF1">
    <property type="entry name" value="EF HAND FAMILY PROTEIN, PUTATIVE, EXPRESSED-RELATED"/>
    <property type="match status" value="1"/>
</dbReference>
<comment type="caution">
    <text evidence="3">The sequence shown here is derived from an EMBL/GenBank/DDBJ whole genome shotgun (WGS) entry which is preliminary data.</text>
</comment>
<keyword evidence="1" id="KW-0802">TPR repeat</keyword>
<reference evidence="3 4" key="1">
    <citation type="journal article" date="2015" name="Genome Biol. Evol.">
        <title>Comparative Genomics of a Bacterivorous Green Alga Reveals Evolutionary Causalities and Consequences of Phago-Mixotrophic Mode of Nutrition.</title>
        <authorList>
            <person name="Burns J.A."/>
            <person name="Paasch A."/>
            <person name="Narechania A."/>
            <person name="Kim E."/>
        </authorList>
    </citation>
    <scope>NUCLEOTIDE SEQUENCE [LARGE SCALE GENOMIC DNA]</scope>
    <source>
        <strain evidence="3 4">PLY_AMNH</strain>
    </source>
</reference>
<dbReference type="SUPFAM" id="SSF48452">
    <property type="entry name" value="TPR-like"/>
    <property type="match status" value="1"/>
</dbReference>